<dbReference type="AlphaFoldDB" id="A0A3N6LT92"/>
<organism evidence="1 2">
    <name type="scientific">Natrarchaeobius halalkaliphilus</name>
    <dbReference type="NCBI Taxonomy" id="1679091"/>
    <lineage>
        <taxon>Archaea</taxon>
        <taxon>Methanobacteriati</taxon>
        <taxon>Methanobacteriota</taxon>
        <taxon>Stenosarchaea group</taxon>
        <taxon>Halobacteria</taxon>
        <taxon>Halobacteriales</taxon>
        <taxon>Natrialbaceae</taxon>
        <taxon>Natrarchaeobius</taxon>
    </lineage>
</organism>
<dbReference type="InterPro" id="IPR021866">
    <property type="entry name" value="SpoIIAA-like"/>
</dbReference>
<comment type="caution">
    <text evidence="1">The sequence shown here is derived from an EMBL/GenBank/DDBJ whole genome shotgun (WGS) entry which is preliminary data.</text>
</comment>
<name>A0A3N6LT92_9EURY</name>
<dbReference type="OrthoDB" id="104548at2157"/>
<sequence length="120" mass="13779">MVEKLPRSEGNRIGYEVNDKLSEEEYEEILAEVKDAIEEHGSAKLLIDLSGVSESYAEFDAYEEDLGFYLRHGEDMECYAVVGDDSVMKWGTEASDLVTDTDIEFFDEEDLDKAWEYVKE</sequence>
<reference evidence="1 2" key="1">
    <citation type="submission" date="2018-10" db="EMBL/GenBank/DDBJ databases">
        <title>Natrarchaeobius chitinivorans gen. nov., sp. nov., and Natrarchaeobius haloalkaliphilus sp. nov., alkaliphilic, chitin-utilizing haloarchaea from hypersaline alkaline lakes.</title>
        <authorList>
            <person name="Sorokin D.Y."/>
            <person name="Elcheninov A.G."/>
            <person name="Kostrikina N.A."/>
            <person name="Bale N.J."/>
            <person name="Sinninghe Damste J.S."/>
            <person name="Khijniak T.V."/>
            <person name="Kublanov I.V."/>
            <person name="Toshchakov S.V."/>
        </authorList>
    </citation>
    <scope>NUCLEOTIDE SEQUENCE [LARGE SCALE GENOMIC DNA]</scope>
    <source>
        <strain evidence="1 2">AArcht-Sl</strain>
    </source>
</reference>
<gene>
    <name evidence="1" type="ORF">EA462_03440</name>
</gene>
<evidence type="ECO:0000313" key="2">
    <source>
        <dbReference type="Proteomes" id="UP000273828"/>
    </source>
</evidence>
<dbReference type="SUPFAM" id="SSF52091">
    <property type="entry name" value="SpoIIaa-like"/>
    <property type="match status" value="1"/>
</dbReference>
<evidence type="ECO:0000313" key="1">
    <source>
        <dbReference type="EMBL" id="RQG93258.1"/>
    </source>
</evidence>
<dbReference type="Pfam" id="PF11964">
    <property type="entry name" value="SpoIIAA-like"/>
    <property type="match status" value="1"/>
</dbReference>
<dbReference type="Proteomes" id="UP000273828">
    <property type="component" value="Unassembled WGS sequence"/>
</dbReference>
<protein>
    <submittedName>
        <fullName evidence="1">STAS/SEC14 domain-containing protein</fullName>
    </submittedName>
</protein>
<dbReference type="Gene3D" id="3.40.50.10600">
    <property type="entry name" value="SpoIIaa-like domains"/>
    <property type="match status" value="1"/>
</dbReference>
<dbReference type="EMBL" id="REFY01000001">
    <property type="protein sequence ID" value="RQG93258.1"/>
    <property type="molecule type" value="Genomic_DNA"/>
</dbReference>
<dbReference type="InterPro" id="IPR038396">
    <property type="entry name" value="SpoIIAA-like_sf"/>
</dbReference>
<dbReference type="RefSeq" id="WP_124177152.1">
    <property type="nucleotide sequence ID" value="NZ_REFY01000001.1"/>
</dbReference>
<proteinExistence type="predicted"/>
<keyword evidence="2" id="KW-1185">Reference proteome</keyword>
<accession>A0A3N6LT92</accession>
<dbReference type="InterPro" id="IPR036513">
    <property type="entry name" value="STAS_dom_sf"/>
</dbReference>